<evidence type="ECO:0000313" key="16">
    <source>
        <dbReference type="EMBL" id="MBU9138687.1"/>
    </source>
</evidence>
<dbReference type="Pfam" id="PF00593">
    <property type="entry name" value="TonB_dep_Rec_b-barrel"/>
    <property type="match status" value="1"/>
</dbReference>
<evidence type="ECO:0000256" key="3">
    <source>
        <dbReference type="ARBA" id="ARBA00022452"/>
    </source>
</evidence>
<evidence type="ECO:0000313" key="21">
    <source>
        <dbReference type="Proteomes" id="UP000470777"/>
    </source>
</evidence>
<keyword evidence="2 8" id="KW-0813">Transport</keyword>
<dbReference type="InterPro" id="IPR023997">
    <property type="entry name" value="TonB-dep_OMP_SusC/RagA_CS"/>
</dbReference>
<feature type="domain" description="TonB-dependent receptor-like beta-barrel" evidence="10">
    <location>
        <begin position="462"/>
        <end position="1019"/>
    </location>
</feature>
<keyword evidence="7 8" id="KW-0998">Cell outer membrane</keyword>
<dbReference type="Proteomes" id="UP000470952">
    <property type="component" value="Unassembled WGS sequence"/>
</dbReference>
<dbReference type="EMBL" id="WDAG01000021">
    <property type="protein sequence ID" value="KAB6657621.1"/>
    <property type="molecule type" value="Genomic_DNA"/>
</dbReference>
<keyword evidence="3 8" id="KW-1134">Transmembrane beta strand</keyword>
<evidence type="ECO:0000256" key="1">
    <source>
        <dbReference type="ARBA" id="ARBA00004571"/>
    </source>
</evidence>
<accession>A0A0P0M5I3</accession>
<dbReference type="RefSeq" id="WP_057099417.1">
    <property type="nucleotide sequence ID" value="NZ_JABDSE010000008.1"/>
</dbReference>
<dbReference type="Pfam" id="PF07715">
    <property type="entry name" value="Plug"/>
    <property type="match status" value="1"/>
</dbReference>
<gene>
    <name evidence="12" type="ORF">BvMPK_3874</name>
    <name evidence="17" type="ORF">DW105_12170</name>
    <name evidence="15" type="ORF">GAY17_09125</name>
    <name evidence="13" type="ORF">GAZ76_16115</name>
    <name evidence="14" type="ORF">GAZ92_19150</name>
    <name evidence="16" type="ORF">KTG10_07975</name>
</gene>
<comment type="subcellular location">
    <subcellularLocation>
        <location evidence="1 8">Cell outer membrane</location>
        <topology evidence="1 8">Multi-pass membrane protein</topology>
    </subcellularLocation>
</comment>
<proteinExistence type="inferred from homology"/>
<evidence type="ECO:0000313" key="14">
    <source>
        <dbReference type="EMBL" id="KAB6688013.1"/>
    </source>
</evidence>
<evidence type="ECO:0000256" key="2">
    <source>
        <dbReference type="ARBA" id="ARBA00022448"/>
    </source>
</evidence>
<evidence type="ECO:0000259" key="11">
    <source>
        <dbReference type="Pfam" id="PF07715"/>
    </source>
</evidence>
<dbReference type="Pfam" id="PF13715">
    <property type="entry name" value="CarbopepD_reg_2"/>
    <property type="match status" value="1"/>
</dbReference>
<reference evidence="20 21" key="4">
    <citation type="journal article" date="2019" name="Nat. Med.">
        <title>A library of human gut bacterial isolates paired with longitudinal multiomics data enables mechanistic microbiome research.</title>
        <authorList>
            <person name="Poyet M."/>
            <person name="Groussin M."/>
            <person name="Gibbons S.M."/>
            <person name="Avila-Pacheco J."/>
            <person name="Jiang X."/>
            <person name="Kearney S.M."/>
            <person name="Perrotta A.R."/>
            <person name="Berdy B."/>
            <person name="Zhao S."/>
            <person name="Lieberman T.D."/>
            <person name="Swanson P.K."/>
            <person name="Smith M."/>
            <person name="Roesemann S."/>
            <person name="Alexander J.E."/>
            <person name="Rich S.A."/>
            <person name="Livny J."/>
            <person name="Vlamakis H."/>
            <person name="Clish C."/>
            <person name="Bullock K."/>
            <person name="Deik A."/>
            <person name="Scott J."/>
            <person name="Pierce K.A."/>
            <person name="Xavier R.J."/>
            <person name="Alm E.J."/>
        </authorList>
    </citation>
    <scope>NUCLEOTIDE SEQUENCE [LARGE SCALE GENOMIC DNA]</scope>
    <source>
        <strain evidence="15 20">BIOML-A82</strain>
        <strain evidence="14 21">BIOML-A85</strain>
        <strain evidence="13 22">BIOML-A93</strain>
    </source>
</reference>
<dbReference type="EMBL" id="WCZV01000009">
    <property type="protein sequence ID" value="KAB6700423.1"/>
    <property type="molecule type" value="Genomic_DNA"/>
</dbReference>
<evidence type="ECO:0000256" key="4">
    <source>
        <dbReference type="ARBA" id="ARBA00022692"/>
    </source>
</evidence>
<dbReference type="InterPro" id="IPR000531">
    <property type="entry name" value="Beta-barrel_TonB"/>
</dbReference>
<dbReference type="Proteomes" id="UP000470777">
    <property type="component" value="Unassembled WGS sequence"/>
</dbReference>
<dbReference type="EMBL" id="JAHPYS010000013">
    <property type="protein sequence ID" value="MBU9138687.1"/>
    <property type="molecule type" value="Genomic_DNA"/>
</dbReference>
<feature type="domain" description="TonB-dependent receptor plug" evidence="11">
    <location>
        <begin position="128"/>
        <end position="235"/>
    </location>
</feature>
<evidence type="ECO:0000313" key="18">
    <source>
        <dbReference type="Proteomes" id="UP000061587"/>
    </source>
</evidence>
<dbReference type="GO" id="GO:0009279">
    <property type="term" value="C:cell outer membrane"/>
    <property type="evidence" value="ECO:0007669"/>
    <property type="project" value="UniProtKB-SubCell"/>
</dbReference>
<dbReference type="InterPro" id="IPR023996">
    <property type="entry name" value="TonB-dep_OMP_SusC/RagA"/>
</dbReference>
<dbReference type="Proteomes" id="UP000736888">
    <property type="component" value="Unassembled WGS sequence"/>
</dbReference>
<dbReference type="Proteomes" id="UP000283958">
    <property type="component" value="Unassembled WGS sequence"/>
</dbReference>
<dbReference type="EMBL" id="WCZY01000033">
    <property type="protein sequence ID" value="KAB6688013.1"/>
    <property type="molecule type" value="Genomic_DNA"/>
</dbReference>
<dbReference type="FunFam" id="2.170.130.10:FF:000008">
    <property type="entry name" value="SusC/RagA family TonB-linked outer membrane protein"/>
    <property type="match status" value="1"/>
</dbReference>
<dbReference type="SUPFAM" id="SSF56935">
    <property type="entry name" value="Porins"/>
    <property type="match status" value="1"/>
</dbReference>
<dbReference type="InterPro" id="IPR039426">
    <property type="entry name" value="TonB-dep_rcpt-like"/>
</dbReference>
<keyword evidence="4 8" id="KW-0812">Transmembrane</keyword>
<dbReference type="NCBIfam" id="TIGR04056">
    <property type="entry name" value="OMP_RagA_SusC"/>
    <property type="match status" value="1"/>
</dbReference>
<dbReference type="Proteomes" id="UP000437380">
    <property type="component" value="Unassembled WGS sequence"/>
</dbReference>
<dbReference type="InterPro" id="IPR012910">
    <property type="entry name" value="Plug_dom"/>
</dbReference>
<dbReference type="EMBL" id="QRMN01000027">
    <property type="protein sequence ID" value="RHJ75733.1"/>
    <property type="molecule type" value="Genomic_DNA"/>
</dbReference>
<dbReference type="FunFam" id="2.60.40.1120:FF:000003">
    <property type="entry name" value="Outer membrane protein Omp121"/>
    <property type="match status" value="1"/>
</dbReference>
<keyword evidence="6 8" id="KW-0472">Membrane</keyword>
<evidence type="ECO:0000313" key="20">
    <source>
        <dbReference type="Proteomes" id="UP000437380"/>
    </source>
</evidence>
<dbReference type="Gene3D" id="2.60.40.1120">
    <property type="entry name" value="Carboxypeptidase-like, regulatory domain"/>
    <property type="match status" value="1"/>
</dbReference>
<comment type="similarity">
    <text evidence="8 9">Belongs to the TonB-dependent receptor family.</text>
</comment>
<keyword evidence="12" id="KW-0675">Receptor</keyword>
<dbReference type="SUPFAM" id="SSF49464">
    <property type="entry name" value="Carboxypeptidase regulatory domain-like"/>
    <property type="match status" value="1"/>
</dbReference>
<dbReference type="PROSITE" id="PS52016">
    <property type="entry name" value="TONB_DEPENDENT_REC_3"/>
    <property type="match status" value="1"/>
</dbReference>
<dbReference type="InterPro" id="IPR036942">
    <property type="entry name" value="Beta-barrel_TonB_sf"/>
</dbReference>
<sequence length="1050" mass="115351">MKDRKNSSLLRRLEKFQRLFFVALLSVLAVGAFAQSKTVSGTVLDKTGESVIGASVVVKGTTNGTITDFDGKFTLQNVPDNGTIQVSFVGYKTVDIQVKGQSTVKIILEEDTETLDEVVVVGYGVQKKSDVTGAMARVGSEELNTRPVNNAFEALQGKAAGVDITSSERPGTVGSIRIRGNRSISASSDPLYVVDGVPLSAGGIETINPRDIESIDILKDASSTAIYGSRGANGVILITTKRGKAGRLALNYSGSVTLETLKDKSPAMSASDYITWRRWAYYNSDPVNNPRGDQPNYDKDQIYFAASGDPTALANVNKGWNNGTWDGSRVTDTDWADIVTQTGITHEHTISGSGGNETAQAFFSIGYLNNQGTQKGQEYERYNFSMSVDLQVKPWFKMGGSINGSWAVQDYGYSRTGQSSGSGPVDIYSAAKAIPRFGVPYDEEGNIITNPCGSTTNVYTVIDEWNKSTDNRQTFRALGSFYGQFDFGKIWAPLEGLSYKISFGPDFRHYRQGIFISKDSAVKMGSKNYAKYATDRYLSWTLDNQINYNKTFGKHNLGVTLLQSASKYNKESGSESANAIPNENFEWYNMGSVDITDAATYGAGMSTGMSENQLASYMARINYAYNDRYLLTVSGRYDGSSVLADGHKWSFFPSAALGWRIDQEDFMKDISWINQLKLRFGLGTTGNSAVSAYSTLGNIQSFYVPFGSTLTPAYATNEPYYTSSQVKMANKDLGWEKTTQYNYGVDFSFLNGRISGSMDIYHSNTNDLLLSMTIPTLTGFNSTYANVGKTKNFGVDLSLNLVPIQTKDFEWSSTINAAYQKDEIVELANGKQDDISNAWFIGESINVFYGTASDGLWQESDAAEMAKFNANGHKFEAGMVKPVDQDGNYIIDSNDRIILGNKNPKWVLGWSNTFNYKGLELGIELNGRFGYMVDTGGEGQYGMYNQREISYWTPDNTGADYQKPIYSTAGGDAYSSLLGFKDASFIKIRNISLGYNFNSKALKNIGISSLKLYAQAKNIGNLYSSVDFMDLDLGTTYYNRGFTFGLQVGF</sequence>
<evidence type="ECO:0000313" key="12">
    <source>
        <dbReference type="EMBL" id="ALK86432.1"/>
    </source>
</evidence>
<evidence type="ECO:0000313" key="15">
    <source>
        <dbReference type="EMBL" id="KAB6700423.1"/>
    </source>
</evidence>
<reference evidence="18" key="1">
    <citation type="submission" date="2015-10" db="EMBL/GenBank/DDBJ databases">
        <title>Extensive mobilome-driven genome diversification in gut-associated Bacteroides vulgatus mpk.</title>
        <authorList>
            <person name="Beier S."/>
            <person name="Lange A."/>
            <person name="Huson D.H."/>
            <person name="Frick J.-S."/>
            <person name="Autenrieth I.B."/>
        </authorList>
    </citation>
    <scope>NUCLEOTIDE SEQUENCE [LARGE SCALE GENOMIC DNA]</scope>
    <source>
        <strain evidence="18">mpk</strain>
    </source>
</reference>
<evidence type="ECO:0000256" key="5">
    <source>
        <dbReference type="ARBA" id="ARBA00023077"/>
    </source>
</evidence>
<dbReference type="AlphaFoldDB" id="A0A0P0M5I3"/>
<evidence type="ECO:0000256" key="9">
    <source>
        <dbReference type="RuleBase" id="RU003357"/>
    </source>
</evidence>
<dbReference type="InterPro" id="IPR037066">
    <property type="entry name" value="Plug_dom_sf"/>
</dbReference>
<evidence type="ECO:0000313" key="22">
    <source>
        <dbReference type="Proteomes" id="UP000470952"/>
    </source>
</evidence>
<name>A0A0P0M5I3_PHOVU</name>
<dbReference type="Proteomes" id="UP000061587">
    <property type="component" value="Chromosome"/>
</dbReference>
<dbReference type="EMBL" id="CP013020">
    <property type="protein sequence ID" value="ALK86432.1"/>
    <property type="molecule type" value="Genomic_DNA"/>
</dbReference>
<reference evidence="17 19" key="3">
    <citation type="submission" date="2018-08" db="EMBL/GenBank/DDBJ databases">
        <title>A genome reference for cultivated species of the human gut microbiota.</title>
        <authorList>
            <person name="Zou Y."/>
            <person name="Xue W."/>
            <person name="Luo G."/>
        </authorList>
    </citation>
    <scope>NUCLEOTIDE SEQUENCE [LARGE SCALE GENOMIC DNA]</scope>
    <source>
        <strain evidence="17 19">AM09-18</strain>
    </source>
</reference>
<evidence type="ECO:0000313" key="13">
    <source>
        <dbReference type="EMBL" id="KAB6657621.1"/>
    </source>
</evidence>
<reference evidence="12 18" key="2">
    <citation type="journal article" date="2016" name="Genome Biol. Evol.">
        <title>Extensive mobilome-driven genome diversification in mouse gut-associated Bacteroides vulgatus mpk.</title>
        <authorList>
            <person name="Lange A."/>
            <person name="Beier S."/>
            <person name="Steimle A."/>
            <person name="Autenrieth I.B."/>
            <person name="Huson D.H."/>
            <person name="Frick J.S."/>
        </authorList>
    </citation>
    <scope>NUCLEOTIDE SEQUENCE [LARGE SCALE GENOMIC DNA]</scope>
    <source>
        <strain evidence="12">Mpk</strain>
        <strain evidence="18">mpk</strain>
    </source>
</reference>
<evidence type="ECO:0000256" key="6">
    <source>
        <dbReference type="ARBA" id="ARBA00023136"/>
    </source>
</evidence>
<evidence type="ECO:0000313" key="17">
    <source>
        <dbReference type="EMBL" id="RHJ75733.1"/>
    </source>
</evidence>
<evidence type="ECO:0000313" key="19">
    <source>
        <dbReference type="Proteomes" id="UP000283958"/>
    </source>
</evidence>
<dbReference type="PATRIC" id="fig|821.40.peg.4645"/>
<evidence type="ECO:0000259" key="10">
    <source>
        <dbReference type="Pfam" id="PF00593"/>
    </source>
</evidence>
<organism evidence="12 18">
    <name type="scientific">Phocaeicola vulgatus</name>
    <name type="common">Bacteroides vulgatus</name>
    <dbReference type="NCBI Taxonomy" id="821"/>
    <lineage>
        <taxon>Bacteria</taxon>
        <taxon>Pseudomonadati</taxon>
        <taxon>Bacteroidota</taxon>
        <taxon>Bacteroidia</taxon>
        <taxon>Bacteroidales</taxon>
        <taxon>Bacteroidaceae</taxon>
        <taxon>Phocaeicola</taxon>
    </lineage>
</organism>
<reference evidence="16" key="5">
    <citation type="submission" date="2021-06" db="EMBL/GenBank/DDBJ databases">
        <title>Collection of gut derived symbiotic bacterial strains cultured from healthy donors.</title>
        <authorList>
            <person name="Lin H."/>
            <person name="Littmann E."/>
            <person name="Pamer E.G."/>
        </authorList>
    </citation>
    <scope>NUCLEOTIDE SEQUENCE</scope>
    <source>
        <strain evidence="16">MSK.6.33</strain>
    </source>
</reference>
<dbReference type="InterPro" id="IPR008969">
    <property type="entry name" value="CarboxyPept-like_regulatory"/>
</dbReference>
<dbReference type="NCBIfam" id="TIGR04057">
    <property type="entry name" value="SusC_RagA_signa"/>
    <property type="match status" value="1"/>
</dbReference>
<protein>
    <submittedName>
        <fullName evidence="12 13">TonB-dependent receptor</fullName>
    </submittedName>
</protein>
<evidence type="ECO:0000256" key="8">
    <source>
        <dbReference type="PROSITE-ProRule" id="PRU01360"/>
    </source>
</evidence>
<dbReference type="Gene3D" id="2.40.170.20">
    <property type="entry name" value="TonB-dependent receptor, beta-barrel domain"/>
    <property type="match status" value="1"/>
</dbReference>
<keyword evidence="5 9" id="KW-0798">TonB box</keyword>
<evidence type="ECO:0000256" key="7">
    <source>
        <dbReference type="ARBA" id="ARBA00023237"/>
    </source>
</evidence>
<dbReference type="Gene3D" id="2.170.130.10">
    <property type="entry name" value="TonB-dependent receptor, plug domain"/>
    <property type="match status" value="1"/>
</dbReference>